<name>A0A8T3C146_DENNO</name>
<gene>
    <name evidence="1" type="ORF">KFK09_003772</name>
</gene>
<comment type="caution">
    <text evidence="1">The sequence shown here is derived from an EMBL/GenBank/DDBJ whole genome shotgun (WGS) entry which is preliminary data.</text>
</comment>
<dbReference type="Proteomes" id="UP000829196">
    <property type="component" value="Unassembled WGS sequence"/>
</dbReference>
<reference evidence="1" key="1">
    <citation type="journal article" date="2022" name="Front. Genet.">
        <title>Chromosome-Scale Assembly of the Dendrobium nobile Genome Provides Insights Into the Molecular Mechanism of the Biosynthesis of the Medicinal Active Ingredient of Dendrobium.</title>
        <authorList>
            <person name="Xu Q."/>
            <person name="Niu S.-C."/>
            <person name="Li K.-L."/>
            <person name="Zheng P.-J."/>
            <person name="Zhang X.-J."/>
            <person name="Jia Y."/>
            <person name="Liu Y."/>
            <person name="Niu Y.-X."/>
            <person name="Yu L.-H."/>
            <person name="Chen D.-F."/>
            <person name="Zhang G.-Q."/>
        </authorList>
    </citation>
    <scope>NUCLEOTIDE SEQUENCE</scope>
    <source>
        <tissue evidence="1">Leaf</tissue>
    </source>
</reference>
<sequence>MNDGEIGVRNDASVGLEVESQNLGCVAGVSSINCVVEVPVVEIDEQALAKCVSNSSGVEIRKQGDWLIDSSDEELDSDTLESDNEFSLVRAKTIATRGKFWGRGRCKR</sequence>
<proteinExistence type="predicted"/>
<evidence type="ECO:0000313" key="1">
    <source>
        <dbReference type="EMBL" id="KAI0524404.1"/>
    </source>
</evidence>
<protein>
    <submittedName>
        <fullName evidence="1">Uncharacterized protein</fullName>
    </submittedName>
</protein>
<evidence type="ECO:0000313" key="2">
    <source>
        <dbReference type="Proteomes" id="UP000829196"/>
    </source>
</evidence>
<accession>A0A8T3C146</accession>
<dbReference type="AlphaFoldDB" id="A0A8T3C146"/>
<keyword evidence="2" id="KW-1185">Reference proteome</keyword>
<dbReference type="EMBL" id="JAGYWB010000004">
    <property type="protein sequence ID" value="KAI0524404.1"/>
    <property type="molecule type" value="Genomic_DNA"/>
</dbReference>
<organism evidence="1 2">
    <name type="scientific">Dendrobium nobile</name>
    <name type="common">Orchid</name>
    <dbReference type="NCBI Taxonomy" id="94219"/>
    <lineage>
        <taxon>Eukaryota</taxon>
        <taxon>Viridiplantae</taxon>
        <taxon>Streptophyta</taxon>
        <taxon>Embryophyta</taxon>
        <taxon>Tracheophyta</taxon>
        <taxon>Spermatophyta</taxon>
        <taxon>Magnoliopsida</taxon>
        <taxon>Liliopsida</taxon>
        <taxon>Asparagales</taxon>
        <taxon>Orchidaceae</taxon>
        <taxon>Epidendroideae</taxon>
        <taxon>Malaxideae</taxon>
        <taxon>Dendrobiinae</taxon>
        <taxon>Dendrobium</taxon>
    </lineage>
</organism>